<name>A0ABY7VT03_9BACT</name>
<keyword evidence="1" id="KW-0472">Membrane</keyword>
<evidence type="ECO:0000256" key="1">
    <source>
        <dbReference type="SAM" id="Phobius"/>
    </source>
</evidence>
<dbReference type="EMBL" id="CP117811">
    <property type="protein sequence ID" value="WDE95997.1"/>
    <property type="molecule type" value="Genomic_DNA"/>
</dbReference>
<sequence length="296" mass="34052">MKKTKLLILILFCLTLLTGSLFYWIKWQTKLQSKVIEVSTNKASFEIAEAIKFQTIIKIPLHASYEIQGFELEEGLKEHQTGIQFTPQLINRMIMTESLFAIREGEYKNLSRTLLIHGPRGMQKLEIKYPEFSVKARSLPQEAQMKSFSEIELPSSGLYLSSPVTISIILLSSLIFSLAFFKKLPKASATEEEKFLQFIQTMLANDDQPSHFVLMTVQDELRSLLAKIHGETFLSSPVNHLPWENLSENDSQLLSSILNKIFRARFHRQAITKEEFQNMLHQLQSWSSQLVEGVQK</sequence>
<dbReference type="RefSeq" id="WP_274149949.1">
    <property type="nucleotide sequence ID" value="NZ_CP117811.1"/>
</dbReference>
<gene>
    <name evidence="2" type="ORF">PQO03_09750</name>
</gene>
<accession>A0ABY7VT03</accession>
<evidence type="ECO:0008006" key="4">
    <source>
        <dbReference type="Google" id="ProtNLM"/>
    </source>
</evidence>
<dbReference type="Proteomes" id="UP001214250">
    <property type="component" value="Chromosome 1"/>
</dbReference>
<proteinExistence type="predicted"/>
<keyword evidence="1" id="KW-1133">Transmembrane helix</keyword>
<evidence type="ECO:0000313" key="2">
    <source>
        <dbReference type="EMBL" id="WDE95997.1"/>
    </source>
</evidence>
<reference evidence="2 3" key="1">
    <citation type="submission" date="2023-02" db="EMBL/GenBank/DDBJ databases">
        <title>Genome sequence of Lentisphaera profundi SAORIC-696.</title>
        <authorList>
            <person name="Kim e."/>
            <person name="Cho J.-C."/>
            <person name="Choi A."/>
            <person name="Kang I."/>
        </authorList>
    </citation>
    <scope>NUCLEOTIDE SEQUENCE [LARGE SCALE GENOMIC DNA]</scope>
    <source>
        <strain evidence="2 3">SAORIC-696</strain>
    </source>
</reference>
<keyword evidence="1" id="KW-0812">Transmembrane</keyword>
<keyword evidence="3" id="KW-1185">Reference proteome</keyword>
<feature type="transmembrane region" description="Helical" evidence="1">
    <location>
        <begin position="158"/>
        <end position="181"/>
    </location>
</feature>
<organism evidence="2 3">
    <name type="scientific">Lentisphaera profundi</name>
    <dbReference type="NCBI Taxonomy" id="1658616"/>
    <lineage>
        <taxon>Bacteria</taxon>
        <taxon>Pseudomonadati</taxon>
        <taxon>Lentisphaerota</taxon>
        <taxon>Lentisphaeria</taxon>
        <taxon>Lentisphaerales</taxon>
        <taxon>Lentisphaeraceae</taxon>
        <taxon>Lentisphaera</taxon>
    </lineage>
</organism>
<protein>
    <recommendedName>
        <fullName evidence="4">MxaA protein</fullName>
    </recommendedName>
</protein>
<evidence type="ECO:0000313" key="3">
    <source>
        <dbReference type="Proteomes" id="UP001214250"/>
    </source>
</evidence>